<dbReference type="InterPro" id="IPR021146">
    <property type="entry name" value="Phage_gp6-like_head-tail"/>
</dbReference>
<dbReference type="STRING" id="1308866.J416_09489"/>
<proteinExistence type="predicted"/>
<reference evidence="1 2" key="1">
    <citation type="submission" date="2013-03" db="EMBL/GenBank/DDBJ databases">
        <title>Draft genome sequence of Gracibacillus halophilus YIM-C55.5, a moderately halophilic and thermophilic organism from the Xiaochaidamu salt lake.</title>
        <authorList>
            <person name="Sugumar T."/>
            <person name="Polireddy D.R."/>
            <person name="Antony A."/>
            <person name="Madhava Y.R."/>
            <person name="Sivakumar N."/>
        </authorList>
    </citation>
    <scope>NUCLEOTIDE SEQUENCE [LARGE SCALE GENOMIC DNA]</scope>
    <source>
        <strain evidence="1 2">YIM-C55.5</strain>
    </source>
</reference>
<dbReference type="Pfam" id="PF05135">
    <property type="entry name" value="Phage_connect_1"/>
    <property type="match status" value="1"/>
</dbReference>
<dbReference type="EMBL" id="APML01000033">
    <property type="protein sequence ID" value="ENH96720.1"/>
    <property type="molecule type" value="Genomic_DNA"/>
</dbReference>
<dbReference type="CDD" id="cd08054">
    <property type="entry name" value="gp6"/>
    <property type="match status" value="1"/>
</dbReference>
<organism evidence="1 2">
    <name type="scientific">Gracilibacillus halophilus YIM-C55.5</name>
    <dbReference type="NCBI Taxonomy" id="1308866"/>
    <lineage>
        <taxon>Bacteria</taxon>
        <taxon>Bacillati</taxon>
        <taxon>Bacillota</taxon>
        <taxon>Bacilli</taxon>
        <taxon>Bacillales</taxon>
        <taxon>Bacillaceae</taxon>
        <taxon>Gracilibacillus</taxon>
    </lineage>
</organism>
<accession>N4WQI6</accession>
<name>N4WQI6_9BACI</name>
<evidence type="ECO:0000313" key="1">
    <source>
        <dbReference type="EMBL" id="ENH96720.1"/>
    </source>
</evidence>
<gene>
    <name evidence="1" type="ORF">J416_09489</name>
</gene>
<protein>
    <recommendedName>
        <fullName evidence="3">Phage gp6-like head-tail connector protein</fullName>
    </recommendedName>
</protein>
<dbReference type="AlphaFoldDB" id="N4WQI6"/>
<dbReference type="RefSeq" id="WP_003469036.1">
    <property type="nucleotide sequence ID" value="NZ_APML01000033.1"/>
</dbReference>
<sequence>MEQITNDVLEQFKARMRITHSAEDDNLKRLLSFSISAIKSSCGPFDINGTEDTDQRAKELVFERTRYAYNDAVEYFEDNFLSDLTSLGISLITTTTTTMSEG</sequence>
<dbReference type="eggNOG" id="ENOG50333N9">
    <property type="taxonomic scope" value="Bacteria"/>
</dbReference>
<evidence type="ECO:0000313" key="2">
    <source>
        <dbReference type="Proteomes" id="UP000012283"/>
    </source>
</evidence>
<dbReference type="OrthoDB" id="2236831at2"/>
<evidence type="ECO:0008006" key="3">
    <source>
        <dbReference type="Google" id="ProtNLM"/>
    </source>
</evidence>
<dbReference type="PATRIC" id="fig|1308866.3.peg.1923"/>
<comment type="caution">
    <text evidence="1">The sequence shown here is derived from an EMBL/GenBank/DDBJ whole genome shotgun (WGS) entry which is preliminary data.</text>
</comment>
<dbReference type="Proteomes" id="UP000012283">
    <property type="component" value="Unassembled WGS sequence"/>
</dbReference>
<keyword evidence="2" id="KW-1185">Reference proteome</keyword>